<feature type="chain" id="PRO_5012752244" description="Lipoprotein" evidence="3">
    <location>
        <begin position="24"/>
        <end position="362"/>
    </location>
</feature>
<protein>
    <recommendedName>
        <fullName evidence="6">Lipoprotein</fullName>
    </recommendedName>
</protein>
<evidence type="ECO:0000256" key="2">
    <source>
        <dbReference type="SAM" id="MobiDB-lite"/>
    </source>
</evidence>
<evidence type="ECO:0000256" key="3">
    <source>
        <dbReference type="SAM" id="SignalP"/>
    </source>
</evidence>
<feature type="region of interest" description="Disordered" evidence="2">
    <location>
        <begin position="28"/>
        <end position="48"/>
    </location>
</feature>
<dbReference type="RefSeq" id="WP_142953736.1">
    <property type="nucleotide sequence ID" value="NZ_MUAL01000018.1"/>
</dbReference>
<dbReference type="PROSITE" id="PS51257">
    <property type="entry name" value="PROKAR_LIPOPROTEIN"/>
    <property type="match status" value="1"/>
</dbReference>
<evidence type="ECO:0000313" key="4">
    <source>
        <dbReference type="EMBL" id="OOR26139.1"/>
    </source>
</evidence>
<dbReference type="EMBL" id="MUAL01000018">
    <property type="protein sequence ID" value="OOR26139.1"/>
    <property type="molecule type" value="Genomic_DNA"/>
</dbReference>
<dbReference type="AlphaFoldDB" id="A0A1S9UV88"/>
<keyword evidence="3" id="KW-0732">Signal</keyword>
<feature type="compositionally biased region" description="Low complexity" evidence="2">
    <location>
        <begin position="32"/>
        <end position="48"/>
    </location>
</feature>
<reference evidence="4 5" key="1">
    <citation type="submission" date="2017-01" db="EMBL/GenBank/DDBJ databases">
        <title>Bacillus cereus isolates.</title>
        <authorList>
            <person name="Beno S.M."/>
        </authorList>
    </citation>
    <scope>NUCLEOTIDE SEQUENCE [LARGE SCALE GENOMIC DNA]</scope>
    <source>
        <strain evidence="4 5">FSL M7-1219</strain>
    </source>
</reference>
<accession>A0A1S9UV88</accession>
<evidence type="ECO:0000256" key="1">
    <source>
        <dbReference type="SAM" id="Coils"/>
    </source>
</evidence>
<comment type="caution">
    <text evidence="4">The sequence shown here is derived from an EMBL/GenBank/DDBJ whole genome shotgun (WGS) entry which is preliminary data.</text>
</comment>
<evidence type="ECO:0008006" key="6">
    <source>
        <dbReference type="Google" id="ProtNLM"/>
    </source>
</evidence>
<name>A0A1S9UV88_BACCE</name>
<keyword evidence="1" id="KW-0175">Coiled coil</keyword>
<feature type="signal peptide" evidence="3">
    <location>
        <begin position="1"/>
        <end position="23"/>
    </location>
</feature>
<sequence>MKAKKLICLALPIMLLGVGCSTSKDHLKESVSSETTTEPSTETESAESAKYENALYELEGEWYKAETSRNNSVVGDANYKAALNKLMELSFKFEELKPDSKSEETHKKIVHSMEIMREGIELQIANMNNKRNNDYSKAESKMIEATSIHSQAFRKWAEAVADKEALETANNEGDKIHKEKNELEKKKQIEEASKEVVRGEESNKKVVKEPVIKESGIKGTLSEERENKDKDMITEVHAPLNMGQYKEKIDTLNKQFIDAIQATQPIVANDTTLKTNQAELKKQFEIVKEQLRKLKDLAPPKEYDYYQTQLRDDVKAIEMTIDQVFVGLDEKDDEKAVGNFQAIFKYIATMNMTLDEISKTEG</sequence>
<proteinExistence type="predicted"/>
<organism evidence="4 5">
    <name type="scientific">Bacillus cereus</name>
    <dbReference type="NCBI Taxonomy" id="1396"/>
    <lineage>
        <taxon>Bacteria</taxon>
        <taxon>Bacillati</taxon>
        <taxon>Bacillota</taxon>
        <taxon>Bacilli</taxon>
        <taxon>Bacillales</taxon>
        <taxon>Bacillaceae</taxon>
        <taxon>Bacillus</taxon>
        <taxon>Bacillus cereus group</taxon>
    </lineage>
</organism>
<dbReference type="Proteomes" id="UP000191124">
    <property type="component" value="Unassembled WGS sequence"/>
</dbReference>
<evidence type="ECO:0000313" key="5">
    <source>
        <dbReference type="Proteomes" id="UP000191124"/>
    </source>
</evidence>
<feature type="coiled-coil region" evidence="1">
    <location>
        <begin position="166"/>
        <end position="200"/>
    </location>
</feature>
<gene>
    <name evidence="4" type="ORF">BW892_12605</name>
</gene>